<dbReference type="Pfam" id="PF01494">
    <property type="entry name" value="FAD_binding_3"/>
    <property type="match status" value="1"/>
</dbReference>
<dbReference type="InterPro" id="IPR002938">
    <property type="entry name" value="FAD-bd"/>
</dbReference>
<gene>
    <name evidence="4" type="ORF">ARGLB_110_00230</name>
</gene>
<feature type="domain" description="FAD-binding" evidence="3">
    <location>
        <begin position="7"/>
        <end position="366"/>
    </location>
</feature>
<keyword evidence="1" id="KW-0285">Flavoprotein</keyword>
<dbReference type="InterPro" id="IPR036188">
    <property type="entry name" value="FAD/NAD-bd_sf"/>
</dbReference>
<dbReference type="Proteomes" id="UP000003828">
    <property type="component" value="Unassembled WGS sequence"/>
</dbReference>
<dbReference type="RefSeq" id="WP_003805991.1">
    <property type="nucleotide sequence ID" value="NZ_BAEG01000110.1"/>
</dbReference>
<evidence type="ECO:0000256" key="1">
    <source>
        <dbReference type="ARBA" id="ARBA00022630"/>
    </source>
</evidence>
<dbReference type="Gene3D" id="3.30.9.10">
    <property type="entry name" value="D-Amino Acid Oxidase, subunit A, domain 2"/>
    <property type="match status" value="1"/>
</dbReference>
<dbReference type="PANTHER" id="PTHR43004">
    <property type="entry name" value="TRK SYSTEM POTASSIUM UPTAKE PROTEIN"/>
    <property type="match status" value="1"/>
</dbReference>
<sequence length="605" mass="66398">MTIRTIETDVLVVGAGPTGLTAALSLATQGVNAITISRYPGPAPTPRAHITNKRTMEVFRDLGVEAKVREAGYPLSWLHNNVFATTLAGKELARFKSYGASEERLSDYAAAGPLEPINCPQHKMEPVLLQGAREQGADVRYSQELVHLEQTAESVTARIQDRETKEEYIVRAQYVIAADGARSPIAEQLGFEFTGQAGLKGMATCWLGVDLTKYVEHRPGIIYSLSVPGLFGASGPGNINNVRPWDEWMFVFPWEDEELPSESLIMENARRAIGDPDIDIELKAVTRWYVNNVVATNYQNGRVFLAGDAAHRHPPYGGLGTNTAVQDAYNLSWKMAWVLQGKAGQGLLDSYTEERQPIGAQVVSRAIKSWRNSSNYVQALGLKEGQTADEALKAMNEIFDNTARGRERRKEFKEAVHLETYRANALGVELGQRYNSSAVVSDGTPAPEPSRDPELYYEPTTRPGAYLPHAWVEHDHTLVSTLDLVGHSRFSLVVGADGQAWEDAANTLSAELGIELPIIRIGLRAEYDDVYGTWTDLREIDDDGALLVRPDRHVAWRSHHAGEAPEETLRAALTQILALDNMAMTSSVSSFSGSTAGALAGRTDQ</sequence>
<comment type="caution">
    <text evidence="4">The sequence shown here is derived from an EMBL/GenBank/DDBJ whole genome shotgun (WGS) entry which is preliminary data.</text>
</comment>
<keyword evidence="4" id="KW-0503">Monooxygenase</keyword>
<organism evidence="4 5">
    <name type="scientific">Arthrobacter globiformis (strain ATCC 8010 / DSM 20124 / JCM 1332 / NBRC 12137 / NCIMB 8907 / NRRL B-2979 / 168)</name>
    <dbReference type="NCBI Taxonomy" id="1077972"/>
    <lineage>
        <taxon>Bacteria</taxon>
        <taxon>Bacillati</taxon>
        <taxon>Actinomycetota</taxon>
        <taxon>Actinomycetes</taxon>
        <taxon>Micrococcales</taxon>
        <taxon>Micrococcaceae</taxon>
        <taxon>Arthrobacter</taxon>
    </lineage>
</organism>
<protein>
    <submittedName>
        <fullName evidence="4">Putative phenol 2-monooxygenase</fullName>
    </submittedName>
</protein>
<evidence type="ECO:0000256" key="2">
    <source>
        <dbReference type="ARBA" id="ARBA00022827"/>
    </source>
</evidence>
<dbReference type="InterPro" id="IPR050641">
    <property type="entry name" value="RIFMO-like"/>
</dbReference>
<accession>H0QTB1</accession>
<dbReference type="Gene3D" id="3.40.30.120">
    <property type="match status" value="1"/>
</dbReference>
<keyword evidence="4" id="KW-0560">Oxidoreductase</keyword>
<evidence type="ECO:0000259" key="3">
    <source>
        <dbReference type="Pfam" id="PF01494"/>
    </source>
</evidence>
<keyword evidence="2" id="KW-0274">FAD</keyword>
<dbReference type="eggNOG" id="COG0654">
    <property type="taxonomic scope" value="Bacteria"/>
</dbReference>
<dbReference type="Pfam" id="PF21274">
    <property type="entry name" value="Rng_hyd_C"/>
    <property type="match status" value="1"/>
</dbReference>
<dbReference type="AlphaFoldDB" id="H0QTB1"/>
<dbReference type="Gene3D" id="3.50.50.60">
    <property type="entry name" value="FAD/NAD(P)-binding domain"/>
    <property type="match status" value="1"/>
</dbReference>
<dbReference type="GO" id="GO:0071949">
    <property type="term" value="F:FAD binding"/>
    <property type="evidence" value="ECO:0007669"/>
    <property type="project" value="InterPro"/>
</dbReference>
<evidence type="ECO:0000313" key="4">
    <source>
        <dbReference type="EMBL" id="GAB16062.1"/>
    </source>
</evidence>
<dbReference type="EMBL" id="BAEG01000110">
    <property type="protein sequence ID" value="GAB16062.1"/>
    <property type="molecule type" value="Genomic_DNA"/>
</dbReference>
<dbReference type="PANTHER" id="PTHR43004:SF8">
    <property type="entry name" value="FAD-BINDING DOMAIN-CONTAINING PROTEIN-RELATED"/>
    <property type="match status" value="1"/>
</dbReference>
<dbReference type="PRINTS" id="PR00420">
    <property type="entry name" value="RNGMNOXGNASE"/>
</dbReference>
<dbReference type="GO" id="GO:0016709">
    <property type="term" value="F:oxidoreductase activity, acting on paired donors, with incorporation or reduction of molecular oxygen, NAD(P)H as one donor, and incorporation of one atom of oxygen"/>
    <property type="evidence" value="ECO:0007669"/>
    <property type="project" value="UniProtKB-ARBA"/>
</dbReference>
<dbReference type="SUPFAM" id="SSF51905">
    <property type="entry name" value="FAD/NAD(P)-binding domain"/>
    <property type="match status" value="1"/>
</dbReference>
<proteinExistence type="predicted"/>
<evidence type="ECO:0000313" key="5">
    <source>
        <dbReference type="Proteomes" id="UP000003828"/>
    </source>
</evidence>
<reference evidence="4 5" key="1">
    <citation type="submission" date="2011-12" db="EMBL/GenBank/DDBJ databases">
        <title>Whole genome shotgun sequence of Arthrobacter globiformis NBRC 12137.</title>
        <authorList>
            <person name="Miyazawa S."/>
            <person name="Hosoyama A."/>
            <person name="Tsuchikane K."/>
            <person name="Katsumata H."/>
            <person name="Yamazaki S."/>
            <person name="Fujita N."/>
        </authorList>
    </citation>
    <scope>NUCLEOTIDE SEQUENCE [LARGE SCALE GENOMIC DNA]</scope>
    <source>
        <strain evidence="4 5">NBRC 12137</strain>
    </source>
</reference>
<name>H0QTB1_ARTG1</name>
<dbReference type="STRING" id="1077972.ARGLB_110_00230"/>
<keyword evidence="5" id="KW-1185">Reference proteome</keyword>